<feature type="transmembrane region" description="Helical" evidence="6">
    <location>
        <begin position="261"/>
        <end position="279"/>
    </location>
</feature>
<keyword evidence="4 6" id="KW-0472">Membrane</keyword>
<feature type="transmembrane region" description="Helical" evidence="6">
    <location>
        <begin position="164"/>
        <end position="184"/>
    </location>
</feature>
<feature type="transmembrane region" description="Helical" evidence="6">
    <location>
        <begin position="101"/>
        <end position="119"/>
    </location>
</feature>
<feature type="transmembrane region" description="Helical" evidence="6">
    <location>
        <begin position="59"/>
        <end position="89"/>
    </location>
</feature>
<dbReference type="PANTHER" id="PTHR42829">
    <property type="entry name" value="NADH-UBIQUINONE OXIDOREDUCTASE CHAIN 5"/>
    <property type="match status" value="1"/>
</dbReference>
<comment type="caution">
    <text evidence="8">The sequence shown here is derived from an EMBL/GenBank/DDBJ whole genome shotgun (WGS) entry which is preliminary data.</text>
</comment>
<dbReference type="RefSeq" id="WP_378564756.1">
    <property type="nucleotide sequence ID" value="NZ_JBHSDL010000025.1"/>
</dbReference>
<evidence type="ECO:0000256" key="4">
    <source>
        <dbReference type="ARBA" id="ARBA00023136"/>
    </source>
</evidence>
<feature type="transmembrane region" description="Helical" evidence="6">
    <location>
        <begin position="6"/>
        <end position="23"/>
    </location>
</feature>
<evidence type="ECO:0000259" key="7">
    <source>
        <dbReference type="Pfam" id="PF00361"/>
    </source>
</evidence>
<feature type="transmembrane region" description="Helical" evidence="6">
    <location>
        <begin position="196"/>
        <end position="218"/>
    </location>
</feature>
<evidence type="ECO:0000313" key="8">
    <source>
        <dbReference type="EMBL" id="MFC4376290.1"/>
    </source>
</evidence>
<feature type="transmembrane region" description="Helical" evidence="6">
    <location>
        <begin position="625"/>
        <end position="643"/>
    </location>
</feature>
<evidence type="ECO:0000256" key="1">
    <source>
        <dbReference type="ARBA" id="ARBA00004127"/>
    </source>
</evidence>
<gene>
    <name evidence="8" type="ORF">ACFO5K_19515</name>
</gene>
<keyword evidence="3 6" id="KW-1133">Transmembrane helix</keyword>
<dbReference type="PRINTS" id="PR01434">
    <property type="entry name" value="NADHDHGNASE5"/>
</dbReference>
<evidence type="ECO:0000256" key="6">
    <source>
        <dbReference type="SAM" id="Phobius"/>
    </source>
</evidence>
<feature type="transmembrane region" description="Helical" evidence="6">
    <location>
        <begin position="388"/>
        <end position="413"/>
    </location>
</feature>
<evidence type="ECO:0000256" key="5">
    <source>
        <dbReference type="RuleBase" id="RU000320"/>
    </source>
</evidence>
<dbReference type="InterPro" id="IPR001750">
    <property type="entry name" value="ND/Mrp_TM"/>
</dbReference>
<sequence>MLWSLIALPGLVGVTLLVCGRRADHLAPALGVGVAGVSTVLAVLTAVDRPTGSAPLMAGIPFAIGVDGLSAVMVVTVAAVTTAVLVFAVGDLGRGQPQARFHGLMLVFAAAMLVTVVAQNVVTLLMAWEIMGAASYALIGFHWRDDSRVSSGLVAFLTTRTGDVGLYLAAGALLAAGGGALALDSAADLDGRWRDVVAAGVLLAALGKSAQLPFSFWLSRAMSGPSPVSALLHSATMVAAGAYLLLRMHPLLAATSWAGPATAWIGVATAIALGAVAVCQADLKQLLAASTCAQVGFIVLAAGVGGIAAGTGQLVAHAVTKSLLFLGAGAWLAALGTKHLTGLRGAARAYPVVGVTFTIGALSLAGVPPFALWPSKDAVLAVARADSIALYLAGLVAAVLSAVYAGRALVLVWSRPDGGTQRYWDTEEHGTRRVKVAERVSLAVLAVATVAGSAAALAPVREEFTALVEGAAAVEATWWELGLSGLLAVLTILVVGAVIHRRGDLPAPAPVADWLGLEKIFRSSVVVPTFALARWLASFDDRVLNRGVCATATATVTLAHRIDEHVEKSVDRGVYATATATVTLAHRVNEHVEKSVDSAVKDVSAAARVLGRWARHPETGQVHQYFAQAFVGLVLLAVIVLTLR</sequence>
<dbReference type="Pfam" id="PF00361">
    <property type="entry name" value="Proton_antipo_M"/>
    <property type="match status" value="1"/>
</dbReference>
<name>A0ABV8VJN2_9NOCA</name>
<evidence type="ECO:0000256" key="3">
    <source>
        <dbReference type="ARBA" id="ARBA00022989"/>
    </source>
</evidence>
<proteinExistence type="predicted"/>
<dbReference type="Gene3D" id="1.20.5.2700">
    <property type="match status" value="1"/>
</dbReference>
<dbReference type="PANTHER" id="PTHR42829:SF2">
    <property type="entry name" value="NADH-UBIQUINONE OXIDOREDUCTASE CHAIN 5"/>
    <property type="match status" value="1"/>
</dbReference>
<feature type="transmembrane region" description="Helical" evidence="6">
    <location>
        <begin position="478"/>
        <end position="499"/>
    </location>
</feature>
<dbReference type="Proteomes" id="UP001595844">
    <property type="component" value="Unassembled WGS sequence"/>
</dbReference>
<feature type="transmembrane region" description="Helical" evidence="6">
    <location>
        <begin position="30"/>
        <end position="47"/>
    </location>
</feature>
<evidence type="ECO:0000313" key="9">
    <source>
        <dbReference type="Proteomes" id="UP001595844"/>
    </source>
</evidence>
<feature type="transmembrane region" description="Helical" evidence="6">
    <location>
        <begin position="125"/>
        <end position="143"/>
    </location>
</feature>
<reference evidence="9" key="1">
    <citation type="journal article" date="2019" name="Int. J. Syst. Evol. Microbiol.">
        <title>The Global Catalogue of Microorganisms (GCM) 10K type strain sequencing project: providing services to taxonomists for standard genome sequencing and annotation.</title>
        <authorList>
            <consortium name="The Broad Institute Genomics Platform"/>
            <consortium name="The Broad Institute Genome Sequencing Center for Infectious Disease"/>
            <person name="Wu L."/>
            <person name="Ma J."/>
        </authorList>
    </citation>
    <scope>NUCLEOTIDE SEQUENCE [LARGE SCALE GENOMIC DNA]</scope>
    <source>
        <strain evidence="9">IBRC-M 10490</strain>
    </source>
</reference>
<keyword evidence="2 5" id="KW-0812">Transmembrane</keyword>
<comment type="subcellular location">
    <subcellularLocation>
        <location evidence="1">Endomembrane system</location>
        <topology evidence="1">Multi-pass membrane protein</topology>
    </subcellularLocation>
    <subcellularLocation>
        <location evidence="5">Membrane</location>
        <topology evidence="5">Multi-pass membrane protein</topology>
    </subcellularLocation>
</comment>
<keyword evidence="9" id="KW-1185">Reference proteome</keyword>
<protein>
    <submittedName>
        <fullName evidence="8">NADH-quinone oxidoreductase subunit L</fullName>
    </submittedName>
</protein>
<feature type="domain" description="NADH:quinone oxidoreductase/Mrp antiporter transmembrane" evidence="7">
    <location>
        <begin position="118"/>
        <end position="401"/>
    </location>
</feature>
<dbReference type="EMBL" id="JBHSDL010000025">
    <property type="protein sequence ID" value="MFC4376290.1"/>
    <property type="molecule type" value="Genomic_DNA"/>
</dbReference>
<feature type="transmembrane region" description="Helical" evidence="6">
    <location>
        <begin position="286"/>
        <end position="308"/>
    </location>
</feature>
<feature type="transmembrane region" description="Helical" evidence="6">
    <location>
        <begin position="349"/>
        <end position="368"/>
    </location>
</feature>
<feature type="transmembrane region" description="Helical" evidence="6">
    <location>
        <begin position="230"/>
        <end position="249"/>
    </location>
</feature>
<accession>A0ABV8VJN2</accession>
<organism evidence="8 9">
    <name type="scientific">Nocardia halotolerans</name>
    <dbReference type="NCBI Taxonomy" id="1755878"/>
    <lineage>
        <taxon>Bacteria</taxon>
        <taxon>Bacillati</taxon>
        <taxon>Actinomycetota</taxon>
        <taxon>Actinomycetes</taxon>
        <taxon>Mycobacteriales</taxon>
        <taxon>Nocardiaceae</taxon>
        <taxon>Nocardia</taxon>
    </lineage>
</organism>
<feature type="transmembrane region" description="Helical" evidence="6">
    <location>
        <begin position="314"/>
        <end position="337"/>
    </location>
</feature>
<feature type="transmembrane region" description="Helical" evidence="6">
    <location>
        <begin position="440"/>
        <end position="458"/>
    </location>
</feature>
<evidence type="ECO:0000256" key="2">
    <source>
        <dbReference type="ARBA" id="ARBA00022692"/>
    </source>
</evidence>
<dbReference type="InterPro" id="IPR003945">
    <property type="entry name" value="NU5C-like"/>
</dbReference>